<organism evidence="1 2">
    <name type="scientific">Dorcoceras hygrometricum</name>
    <dbReference type="NCBI Taxonomy" id="472368"/>
    <lineage>
        <taxon>Eukaryota</taxon>
        <taxon>Viridiplantae</taxon>
        <taxon>Streptophyta</taxon>
        <taxon>Embryophyta</taxon>
        <taxon>Tracheophyta</taxon>
        <taxon>Spermatophyta</taxon>
        <taxon>Magnoliopsida</taxon>
        <taxon>eudicotyledons</taxon>
        <taxon>Gunneridae</taxon>
        <taxon>Pentapetalae</taxon>
        <taxon>asterids</taxon>
        <taxon>lamiids</taxon>
        <taxon>Lamiales</taxon>
        <taxon>Gesneriaceae</taxon>
        <taxon>Didymocarpoideae</taxon>
        <taxon>Trichosporeae</taxon>
        <taxon>Loxocarpinae</taxon>
        <taxon>Dorcoceras</taxon>
    </lineage>
</organism>
<reference evidence="1 2" key="1">
    <citation type="journal article" date="2015" name="Proc. Natl. Acad. Sci. U.S.A.">
        <title>The resurrection genome of Boea hygrometrica: A blueprint for survival of dehydration.</title>
        <authorList>
            <person name="Xiao L."/>
            <person name="Yang G."/>
            <person name="Zhang L."/>
            <person name="Yang X."/>
            <person name="Zhao S."/>
            <person name="Ji Z."/>
            <person name="Zhou Q."/>
            <person name="Hu M."/>
            <person name="Wang Y."/>
            <person name="Chen M."/>
            <person name="Xu Y."/>
            <person name="Jin H."/>
            <person name="Xiao X."/>
            <person name="Hu G."/>
            <person name="Bao F."/>
            <person name="Hu Y."/>
            <person name="Wan P."/>
            <person name="Li L."/>
            <person name="Deng X."/>
            <person name="Kuang T."/>
            <person name="Xiang C."/>
            <person name="Zhu J.K."/>
            <person name="Oliver M.J."/>
            <person name="He Y."/>
        </authorList>
    </citation>
    <scope>NUCLEOTIDE SEQUENCE [LARGE SCALE GENOMIC DNA]</scope>
    <source>
        <strain evidence="2">cv. XS01</strain>
    </source>
</reference>
<evidence type="ECO:0000313" key="1">
    <source>
        <dbReference type="EMBL" id="KZV33677.1"/>
    </source>
</evidence>
<sequence length="88" mass="10044">MTRNHEVQNGDVIWLSSLCKLMQNKILRETANAWSNLAKTKRKGKPWFITSGTSYTCFQLLSILAHGTTRDPSRNVRSHLTPYPLSLL</sequence>
<gene>
    <name evidence="1" type="ORF">F511_30390</name>
</gene>
<accession>A0A2Z7BHZ3</accession>
<protein>
    <submittedName>
        <fullName evidence="1">Uncharacterized protein</fullName>
    </submittedName>
</protein>
<keyword evidence="2" id="KW-1185">Reference proteome</keyword>
<name>A0A2Z7BHZ3_9LAMI</name>
<dbReference type="EMBL" id="KV005702">
    <property type="protein sequence ID" value="KZV33677.1"/>
    <property type="molecule type" value="Genomic_DNA"/>
</dbReference>
<evidence type="ECO:0000313" key="2">
    <source>
        <dbReference type="Proteomes" id="UP000250235"/>
    </source>
</evidence>
<dbReference type="AlphaFoldDB" id="A0A2Z7BHZ3"/>
<dbReference type="Proteomes" id="UP000250235">
    <property type="component" value="Unassembled WGS sequence"/>
</dbReference>
<proteinExistence type="predicted"/>